<reference evidence="1 2" key="1">
    <citation type="journal article" date="2019" name="Nat. Ecol. Evol.">
        <title>Megaphylogeny resolves global patterns of mushroom evolution.</title>
        <authorList>
            <person name="Varga T."/>
            <person name="Krizsan K."/>
            <person name="Foldi C."/>
            <person name="Dima B."/>
            <person name="Sanchez-Garcia M."/>
            <person name="Sanchez-Ramirez S."/>
            <person name="Szollosi G.J."/>
            <person name="Szarkandi J.G."/>
            <person name="Papp V."/>
            <person name="Albert L."/>
            <person name="Andreopoulos W."/>
            <person name="Angelini C."/>
            <person name="Antonin V."/>
            <person name="Barry K.W."/>
            <person name="Bougher N.L."/>
            <person name="Buchanan P."/>
            <person name="Buyck B."/>
            <person name="Bense V."/>
            <person name="Catcheside P."/>
            <person name="Chovatia M."/>
            <person name="Cooper J."/>
            <person name="Damon W."/>
            <person name="Desjardin D."/>
            <person name="Finy P."/>
            <person name="Geml J."/>
            <person name="Haridas S."/>
            <person name="Hughes K."/>
            <person name="Justo A."/>
            <person name="Karasinski D."/>
            <person name="Kautmanova I."/>
            <person name="Kiss B."/>
            <person name="Kocsube S."/>
            <person name="Kotiranta H."/>
            <person name="LaButti K.M."/>
            <person name="Lechner B.E."/>
            <person name="Liimatainen K."/>
            <person name="Lipzen A."/>
            <person name="Lukacs Z."/>
            <person name="Mihaltcheva S."/>
            <person name="Morgado L.N."/>
            <person name="Niskanen T."/>
            <person name="Noordeloos M.E."/>
            <person name="Ohm R.A."/>
            <person name="Ortiz-Santana B."/>
            <person name="Ovrebo C."/>
            <person name="Racz N."/>
            <person name="Riley R."/>
            <person name="Savchenko A."/>
            <person name="Shiryaev A."/>
            <person name="Soop K."/>
            <person name="Spirin V."/>
            <person name="Szebenyi C."/>
            <person name="Tomsovsky M."/>
            <person name="Tulloss R.E."/>
            <person name="Uehling J."/>
            <person name="Grigoriev I.V."/>
            <person name="Vagvolgyi C."/>
            <person name="Papp T."/>
            <person name="Martin F.M."/>
            <person name="Miettinen O."/>
            <person name="Hibbett D.S."/>
            <person name="Nagy L.G."/>
        </authorList>
    </citation>
    <scope>NUCLEOTIDE SEQUENCE [LARGE SCALE GENOMIC DNA]</scope>
    <source>
        <strain evidence="1 2">OMC1185</strain>
    </source>
</reference>
<gene>
    <name evidence="1" type="ORF">OE88DRAFT_694149</name>
</gene>
<dbReference type="EMBL" id="ML213504">
    <property type="protein sequence ID" value="TFK56014.1"/>
    <property type="molecule type" value="Genomic_DNA"/>
</dbReference>
<sequence length="105" mass="11291">MPRRGLLSSFRRCLHMRAGLGDFRVLLRVHASASVRAESVRGDRLGGVLNDNVGRGGLATVRRGGEVVLVVVGVEKGRVMMVQGGRRLPAVSLHCITQPHQINGS</sequence>
<keyword evidence="2" id="KW-1185">Reference proteome</keyword>
<evidence type="ECO:0000313" key="2">
    <source>
        <dbReference type="Proteomes" id="UP000305948"/>
    </source>
</evidence>
<dbReference type="Proteomes" id="UP000305948">
    <property type="component" value="Unassembled WGS sequence"/>
</dbReference>
<accession>A0A5C3NE65</accession>
<name>A0A5C3NE65_9AGAM</name>
<organism evidence="1 2">
    <name type="scientific">Heliocybe sulcata</name>
    <dbReference type="NCBI Taxonomy" id="5364"/>
    <lineage>
        <taxon>Eukaryota</taxon>
        <taxon>Fungi</taxon>
        <taxon>Dikarya</taxon>
        <taxon>Basidiomycota</taxon>
        <taxon>Agaricomycotina</taxon>
        <taxon>Agaricomycetes</taxon>
        <taxon>Gloeophyllales</taxon>
        <taxon>Gloeophyllaceae</taxon>
        <taxon>Heliocybe</taxon>
    </lineage>
</organism>
<evidence type="ECO:0000313" key="1">
    <source>
        <dbReference type="EMBL" id="TFK56014.1"/>
    </source>
</evidence>
<proteinExistence type="predicted"/>
<dbReference type="AlphaFoldDB" id="A0A5C3NE65"/>
<protein>
    <submittedName>
        <fullName evidence="1">Uncharacterized protein</fullName>
    </submittedName>
</protein>